<evidence type="ECO:0000256" key="4">
    <source>
        <dbReference type="SAM" id="SignalP"/>
    </source>
</evidence>
<feature type="signal peptide" evidence="4">
    <location>
        <begin position="1"/>
        <end position="22"/>
    </location>
</feature>
<keyword evidence="4" id="KW-0732">Signal</keyword>
<sequence length="1205" mass="131062">MRALQLGVSALAIVGSFLPASAEVFPRGSVADGAVVDRKSGEEVRFVDIEAWRGVEVNQDLIAGDTLRTNAVGSLAIRFSDNTLVRMARETILRVRKIGSTSDSELNLEGGTIWGRAERGGTGLTVDTPAAAAAIRGTDWTLRAEGDRTVLTVLEGTVELSNAQGTVTVGQGEGAVATIGQAPRKYILVNLEEREQVLLYGEIRGVFNGLPISGEGTRDARGERLGILARPEAGRSREDWLKLAETALAYDGRAAAAAALAHLPRPLPAALEARATLVEAMIAGQATQYDEAIRLFRKALPQLSGERRTMARYGEWIAISLKDPDARVKTPSLNRTPATIGEAIAQATVVAHMQGQVEAIEILKKAERRFPEEASLPAMRASLAYELDRRDEVREALARARSLDPSDPSHLLVSARFRATVSSDLDGALADLTQAVEAAPGDDAVWNEIGIIQSDRNAIVEADAAHRRAIGLNPENAVLHANHARFLMDHDQMAAAKRAIDAGEALDPTSYAVLAAKGRYLLRMGKTAEGEKTLQEAAAVNPTAGDALIGLAIANFQSGATEEAAQALDNADRFDRDNPSVSLMRAGIAVEEFRADDAILNAREALRRRQARGGYYTGYDANRQVSSYLGVTLDNVGLAEWGDFYADRSFDPFVSTTYIDEAAGGRTSPFVGEPVSGLDRFPSGGSSIASDLQARLLDPLSIASEEKRNSLETRTFFEASLGGTLSDYGADLGWANDLTLQGTTYTSLPISYYIRGDISRPHSARDNDANDLEGGIFQIGIRPTLTDSIYLFGNRIDQEIGYPGQISNPAPFNEIVTEATLYGGAWSHVISERNVIQVFAVKSDTDSRRQFRTREFIDEKEIVYRINEKSRDEYFTYGVGHMLGVGPLTLRYGAEAAETNFKVAQTATNLTTGGTEDLGAFSGNSSATRTYVDGYLDLSESLQFQAGAYVSRFDGESGLWGPVDFRLGVAWAPTDKHWLRAYYRQDTQFVSNYTLAPITTVGLSPMELPLFFSGQTETTAVRWDAEWNERFFTAVEYQHQRFNGLTLAPEDLMTTFLTGTGTIDRLQFSANYWVGDGLGVFGSFTWNTSKDTSEFWDPSFDVPLIPDYVAQVGFTYVHPSRWTATVAQSFVGPRLGSQYYDADGNPAGLELDSYSTTDAALTWKSESGHLEAGLSVLNIFDNDIDMADRLPAPGRTFLATMKARF</sequence>
<dbReference type="Pfam" id="PF04773">
    <property type="entry name" value="FecR"/>
    <property type="match status" value="1"/>
</dbReference>
<organism evidence="6 7">
    <name type="scientific">Shinella lacus</name>
    <dbReference type="NCBI Taxonomy" id="2654216"/>
    <lineage>
        <taxon>Bacteria</taxon>
        <taxon>Pseudomonadati</taxon>
        <taxon>Pseudomonadota</taxon>
        <taxon>Alphaproteobacteria</taxon>
        <taxon>Hyphomicrobiales</taxon>
        <taxon>Rhizobiaceae</taxon>
        <taxon>Shinella</taxon>
    </lineage>
</organism>
<evidence type="ECO:0000256" key="3">
    <source>
        <dbReference type="ARBA" id="ARBA00023237"/>
    </source>
</evidence>
<proteinExistence type="predicted"/>
<dbReference type="SUPFAM" id="SSF56935">
    <property type="entry name" value="Porins"/>
    <property type="match status" value="1"/>
</dbReference>
<dbReference type="Proteomes" id="UP000996601">
    <property type="component" value="Unassembled WGS sequence"/>
</dbReference>
<dbReference type="RefSeq" id="WP_256118114.1">
    <property type="nucleotide sequence ID" value="NZ_WHSB02000005.1"/>
</dbReference>
<gene>
    <name evidence="6" type="ORF">GB927_015730</name>
</gene>
<evidence type="ECO:0000256" key="1">
    <source>
        <dbReference type="ARBA" id="ARBA00004442"/>
    </source>
</evidence>
<reference evidence="6" key="1">
    <citation type="submission" date="2021-07" db="EMBL/GenBank/DDBJ databases">
        <title>Shinella sp. nov., a novel member of the genus Shinella from water.</title>
        <authorList>
            <person name="Deng Y."/>
        </authorList>
    </citation>
    <scope>NUCLEOTIDE SEQUENCE</scope>
    <source>
        <strain evidence="6">CPCC 100929</strain>
    </source>
</reference>
<dbReference type="InterPro" id="IPR011990">
    <property type="entry name" value="TPR-like_helical_dom_sf"/>
</dbReference>
<dbReference type="SUPFAM" id="SSF48452">
    <property type="entry name" value="TPR-like"/>
    <property type="match status" value="1"/>
</dbReference>
<dbReference type="PANTHER" id="PTHR38731">
    <property type="entry name" value="LIPL45-RELATED LIPOPROTEIN-RELATED"/>
    <property type="match status" value="1"/>
</dbReference>
<dbReference type="Gene3D" id="2.60.120.1440">
    <property type="match status" value="1"/>
</dbReference>
<keyword evidence="7" id="KW-1185">Reference proteome</keyword>
<comment type="caution">
    <text evidence="6">The sequence shown here is derived from an EMBL/GenBank/DDBJ whole genome shotgun (WGS) entry which is preliminary data.</text>
</comment>
<protein>
    <submittedName>
        <fullName evidence="6">FecR domain-containing protein</fullName>
    </submittedName>
</protein>
<feature type="chain" id="PRO_5046900413" evidence="4">
    <location>
        <begin position="23"/>
        <end position="1205"/>
    </location>
</feature>
<keyword evidence="3" id="KW-0998">Cell outer membrane</keyword>
<dbReference type="SMART" id="SM00028">
    <property type="entry name" value="TPR"/>
    <property type="match status" value="6"/>
</dbReference>
<keyword evidence="2" id="KW-0472">Membrane</keyword>
<evidence type="ECO:0000313" key="7">
    <source>
        <dbReference type="Proteomes" id="UP000996601"/>
    </source>
</evidence>
<feature type="domain" description="FecR protein" evidence="5">
    <location>
        <begin position="65"/>
        <end position="159"/>
    </location>
</feature>
<dbReference type="Gene3D" id="1.25.40.10">
    <property type="entry name" value="Tetratricopeptide repeat domain"/>
    <property type="match status" value="3"/>
</dbReference>
<accession>A0ABT1R8K3</accession>
<dbReference type="EMBL" id="WHSB02000005">
    <property type="protein sequence ID" value="MCQ4631500.1"/>
    <property type="molecule type" value="Genomic_DNA"/>
</dbReference>
<dbReference type="InterPro" id="IPR006860">
    <property type="entry name" value="FecR"/>
</dbReference>
<evidence type="ECO:0000259" key="5">
    <source>
        <dbReference type="Pfam" id="PF04773"/>
    </source>
</evidence>
<dbReference type="Pfam" id="PF14559">
    <property type="entry name" value="TPR_19"/>
    <property type="match status" value="1"/>
</dbReference>
<dbReference type="Gene3D" id="2.40.170.20">
    <property type="entry name" value="TonB-dependent receptor, beta-barrel domain"/>
    <property type="match status" value="1"/>
</dbReference>
<dbReference type="InterPro" id="IPR019734">
    <property type="entry name" value="TPR_rpt"/>
</dbReference>
<evidence type="ECO:0000313" key="6">
    <source>
        <dbReference type="EMBL" id="MCQ4631500.1"/>
    </source>
</evidence>
<evidence type="ECO:0000256" key="2">
    <source>
        <dbReference type="ARBA" id="ARBA00023136"/>
    </source>
</evidence>
<dbReference type="InterPro" id="IPR036942">
    <property type="entry name" value="Beta-barrel_TonB_sf"/>
</dbReference>
<comment type="subcellular location">
    <subcellularLocation>
        <location evidence="1">Cell outer membrane</location>
    </subcellularLocation>
</comment>
<name>A0ABT1R8K3_9HYPH</name>